<feature type="domain" description="HTH merR-type" evidence="1">
    <location>
        <begin position="14"/>
        <end position="79"/>
    </location>
</feature>
<comment type="caution">
    <text evidence="2">The sequence shown here is derived from an EMBL/GenBank/DDBJ whole genome shotgun (WGS) entry which is preliminary data.</text>
</comment>
<name>A0AAV4Z964_9HYPH</name>
<organism evidence="2 3">
    <name type="scientific">Methylobacterium bullatum</name>
    <dbReference type="NCBI Taxonomy" id="570505"/>
    <lineage>
        <taxon>Bacteria</taxon>
        <taxon>Pseudomonadati</taxon>
        <taxon>Pseudomonadota</taxon>
        <taxon>Alphaproteobacteria</taxon>
        <taxon>Hyphomicrobiales</taxon>
        <taxon>Methylobacteriaceae</taxon>
        <taxon>Methylobacterium</taxon>
    </lineage>
</organism>
<gene>
    <name evidence="2" type="ORF">OICFNHDK_2544</name>
</gene>
<dbReference type="Pfam" id="PF13411">
    <property type="entry name" value="MerR_1"/>
    <property type="match status" value="1"/>
</dbReference>
<accession>A0AAV4Z964</accession>
<dbReference type="Proteomes" id="UP001055307">
    <property type="component" value="Unassembled WGS sequence"/>
</dbReference>
<protein>
    <recommendedName>
        <fullName evidence="1">HTH merR-type domain-containing protein</fullName>
    </recommendedName>
</protein>
<keyword evidence="3" id="KW-1185">Reference proteome</keyword>
<dbReference type="AlphaFoldDB" id="A0AAV4Z964"/>
<evidence type="ECO:0000313" key="3">
    <source>
        <dbReference type="Proteomes" id="UP001055307"/>
    </source>
</evidence>
<dbReference type="RefSeq" id="WP_192215119.1">
    <property type="nucleotide sequence ID" value="NZ_BPQF01000012.1"/>
</dbReference>
<dbReference type="InterPro" id="IPR000551">
    <property type="entry name" value="MerR-type_HTH_dom"/>
</dbReference>
<evidence type="ECO:0000313" key="2">
    <source>
        <dbReference type="EMBL" id="GJD40079.1"/>
    </source>
</evidence>
<dbReference type="EMBL" id="BPQF01000012">
    <property type="protein sequence ID" value="GJD40079.1"/>
    <property type="molecule type" value="Genomic_DNA"/>
</dbReference>
<dbReference type="GO" id="GO:0006355">
    <property type="term" value="P:regulation of DNA-templated transcription"/>
    <property type="evidence" value="ECO:0007669"/>
    <property type="project" value="InterPro"/>
</dbReference>
<dbReference type="GO" id="GO:0003677">
    <property type="term" value="F:DNA binding"/>
    <property type="evidence" value="ECO:0007669"/>
    <property type="project" value="InterPro"/>
</dbReference>
<sequence length="186" mass="20760">MDAKQIETWAFARSDAAALVGMTSGQVGNYLTRYDLFPARPKGKGHHVSFKLPELLKLCAVKALIQLGFTPEQAAGALRRSRGPYSAMLNDGYGDKQEPLYTFPGTLFFSRNPDGHFVEADSADTQVSIQIRCWPLFDELWPRVRAQIEKEGASDRPPYPGNVTEGIAAFEKRIADLRALRWNEEA</sequence>
<reference evidence="2" key="1">
    <citation type="journal article" date="2016" name="Front. Microbiol.">
        <title>Genome Sequence of the Piezophilic, Mesophilic Sulfate-Reducing Bacterium Desulfovibrio indicus J2T.</title>
        <authorList>
            <person name="Cao J."/>
            <person name="Maignien L."/>
            <person name="Shao Z."/>
            <person name="Alain K."/>
            <person name="Jebbar M."/>
        </authorList>
    </citation>
    <scope>NUCLEOTIDE SEQUENCE</scope>
    <source>
        <strain evidence="2">DSM 21893</strain>
    </source>
</reference>
<reference evidence="2" key="2">
    <citation type="submission" date="2021-08" db="EMBL/GenBank/DDBJ databases">
        <authorList>
            <person name="Tani A."/>
            <person name="Ola A."/>
            <person name="Ogura Y."/>
            <person name="Katsura K."/>
            <person name="Hayashi T."/>
        </authorList>
    </citation>
    <scope>NUCLEOTIDE SEQUENCE</scope>
    <source>
        <strain evidence="2">DSM 21893</strain>
    </source>
</reference>
<proteinExistence type="predicted"/>
<evidence type="ECO:0000259" key="1">
    <source>
        <dbReference type="Pfam" id="PF13411"/>
    </source>
</evidence>